<accession>A0A6J6HX39</accession>
<dbReference type="AlphaFoldDB" id="A0A6J6HX39"/>
<evidence type="ECO:0000313" key="1">
    <source>
        <dbReference type="EMBL" id="CAB4618641.1"/>
    </source>
</evidence>
<protein>
    <submittedName>
        <fullName evidence="1">Unannotated protein</fullName>
    </submittedName>
</protein>
<dbReference type="EMBL" id="CAEZUO010000127">
    <property type="protein sequence ID" value="CAB4618641.1"/>
    <property type="molecule type" value="Genomic_DNA"/>
</dbReference>
<gene>
    <name evidence="1" type="ORF">UFOPK1827_01807</name>
</gene>
<name>A0A6J6HX39_9ZZZZ</name>
<organism evidence="1">
    <name type="scientific">freshwater metagenome</name>
    <dbReference type="NCBI Taxonomy" id="449393"/>
    <lineage>
        <taxon>unclassified sequences</taxon>
        <taxon>metagenomes</taxon>
        <taxon>ecological metagenomes</taxon>
    </lineage>
</organism>
<sequence>MNAFPAQAKLRHDSGCVVLHHDVGPLNQLFRKRNAIGVIEIECDAALICVDSQIERTEFPPLISIKEHHRSRVTHRVSVGDRLDMDHVGTHRRQDLCIRRTGPPTGDIENLQTFKRARASHSRKIARLSVDDCVGTEFRYRCRQRRSFVLNAVVRARRSESSVGRRSEELASNEMFFVENGTPVIHAHGRHAQFASTLKNFGACVLRRIGAHPFIELMAICRAGRRHDVTRFNKVGPFNEVKKRLGVLGPIRIKANPSIGTRVDRWGFH</sequence>
<proteinExistence type="predicted"/>
<reference evidence="1" key="1">
    <citation type="submission" date="2020-05" db="EMBL/GenBank/DDBJ databases">
        <authorList>
            <person name="Chiriac C."/>
            <person name="Salcher M."/>
            <person name="Ghai R."/>
            <person name="Kavagutti S V."/>
        </authorList>
    </citation>
    <scope>NUCLEOTIDE SEQUENCE</scope>
</reference>